<dbReference type="GeneID" id="58046350"/>
<dbReference type="Gene3D" id="3.40.630.30">
    <property type="match status" value="1"/>
</dbReference>
<reference evidence="2 3" key="1">
    <citation type="submission" date="2019-11" db="EMBL/GenBank/DDBJ databases">
        <title>FDA dAtabase for Regulatory Grade micrObial Sequences (FDA-ARGOS): Supporting development and validation of Infectious Disease Dx tests.</title>
        <authorList>
            <person name="Patel R."/>
            <person name="Rucinski S."/>
            <person name="Tallon L."/>
            <person name="Sadzewicz L."/>
            <person name="Vavikolanu K."/>
            <person name="Mehta A."/>
            <person name="Aluvathingal J."/>
            <person name="Nadendla S."/>
            <person name="Nandy P."/>
            <person name="Geyer C."/>
            <person name="Yan Y."/>
            <person name="Sichtig H."/>
        </authorList>
    </citation>
    <scope>NUCLEOTIDE SEQUENCE [LARGE SCALE GENOMIC DNA]</scope>
    <source>
        <strain evidence="2 3">FDAARGOS_729</strain>
    </source>
</reference>
<organism evidence="2 3">
    <name type="scientific">Yersinia intermedia</name>
    <dbReference type="NCBI Taxonomy" id="631"/>
    <lineage>
        <taxon>Bacteria</taxon>
        <taxon>Pseudomonadati</taxon>
        <taxon>Pseudomonadota</taxon>
        <taxon>Gammaproteobacteria</taxon>
        <taxon>Enterobacterales</taxon>
        <taxon>Yersiniaceae</taxon>
        <taxon>Yersinia</taxon>
    </lineage>
</organism>
<dbReference type="SUPFAM" id="SSF55729">
    <property type="entry name" value="Acyl-CoA N-acyltransferases (Nat)"/>
    <property type="match status" value="1"/>
</dbReference>
<evidence type="ECO:0000259" key="1">
    <source>
        <dbReference type="Pfam" id="PF13302"/>
    </source>
</evidence>
<dbReference type="InterPro" id="IPR000182">
    <property type="entry name" value="GNAT_dom"/>
</dbReference>
<keyword evidence="3" id="KW-1185">Reference proteome</keyword>
<feature type="domain" description="N-acetyltransferase" evidence="1">
    <location>
        <begin position="10"/>
        <end position="145"/>
    </location>
</feature>
<dbReference type="Proteomes" id="UP000424966">
    <property type="component" value="Chromosome"/>
</dbReference>
<dbReference type="InterPro" id="IPR016181">
    <property type="entry name" value="Acyl_CoA_acyltransferase"/>
</dbReference>
<dbReference type="EMBL" id="CP046294">
    <property type="protein sequence ID" value="QGR70465.1"/>
    <property type="molecule type" value="Genomic_DNA"/>
</dbReference>
<sequence length="178" mass="20980">MDKIKGKTIQLRLASPDDASFIYSLRIDEKLNEHISKVTGTELQQREWLKKYKNREKNGEEFYFIIELLDSELSIGTVRLYDFLGRKSFCWGSWILNNNKTRTAAIESAYLVYQYAFEHIGFDSAYFQVDKKNKTVVSFHEKTGAVFCGEDDINNNYEFTRTCYEKFKLKFNRLINGK</sequence>
<evidence type="ECO:0000313" key="3">
    <source>
        <dbReference type="Proteomes" id="UP000424966"/>
    </source>
</evidence>
<dbReference type="PANTHER" id="PTHR43415:SF3">
    <property type="entry name" value="GNAT-FAMILY ACETYLTRANSFERASE"/>
    <property type="match status" value="1"/>
</dbReference>
<name>A0ABX6F7R2_YERIN</name>
<evidence type="ECO:0000313" key="2">
    <source>
        <dbReference type="EMBL" id="QGR70465.1"/>
    </source>
</evidence>
<protein>
    <submittedName>
        <fullName evidence="2">GNAT family N-acetyltransferase</fullName>
    </submittedName>
</protein>
<dbReference type="Pfam" id="PF13302">
    <property type="entry name" value="Acetyltransf_3"/>
    <property type="match status" value="1"/>
</dbReference>
<gene>
    <name evidence="2" type="ORF">FOC37_08770</name>
</gene>
<accession>A0ABX6F7R2</accession>
<dbReference type="PANTHER" id="PTHR43415">
    <property type="entry name" value="SPERMIDINE N(1)-ACETYLTRANSFERASE"/>
    <property type="match status" value="1"/>
</dbReference>
<dbReference type="RefSeq" id="WP_032905623.1">
    <property type="nucleotide sequence ID" value="NZ_CABHXW010000014.1"/>
</dbReference>
<proteinExistence type="predicted"/>